<dbReference type="EMBL" id="QDKG01000001">
    <property type="protein sequence ID" value="PVH26873.1"/>
    <property type="molecule type" value="Genomic_DNA"/>
</dbReference>
<gene>
    <name evidence="1" type="ORF">DC487_04570</name>
</gene>
<keyword evidence="2" id="KW-1185">Reference proteome</keyword>
<protein>
    <submittedName>
        <fullName evidence="1">Uncharacterized protein</fullName>
    </submittedName>
</protein>
<evidence type="ECO:0000313" key="1">
    <source>
        <dbReference type="EMBL" id="PVH26873.1"/>
    </source>
</evidence>
<dbReference type="AlphaFoldDB" id="A0A2T8HN87"/>
<reference evidence="1 2" key="1">
    <citation type="submission" date="2018-04" db="EMBL/GenBank/DDBJ databases">
        <title>Sphingobacterium cortibacter sp. nov.</title>
        <authorList>
            <person name="Li Y."/>
        </authorList>
    </citation>
    <scope>NUCLEOTIDE SEQUENCE [LARGE SCALE GENOMIC DNA]</scope>
    <source>
        <strain evidence="1 2">2c-3</strain>
    </source>
</reference>
<proteinExistence type="predicted"/>
<evidence type="ECO:0000313" key="2">
    <source>
        <dbReference type="Proteomes" id="UP000245627"/>
    </source>
</evidence>
<name>A0A2T8HN87_9SPHI</name>
<sequence>MKGYTVLFSICFELVFRRRDIINFIQSSLPGVRVTSIDLNDRQFTMSVNVQQYKAGLIEDTVAQKGLKITLLRIEENIL</sequence>
<comment type="caution">
    <text evidence="1">The sequence shown here is derived from an EMBL/GenBank/DDBJ whole genome shotgun (WGS) entry which is preliminary data.</text>
</comment>
<accession>A0A2T8HN87</accession>
<organism evidence="1 2">
    <name type="scientific">Sphingobacterium corticibacter</name>
    <dbReference type="NCBI Taxonomy" id="2171749"/>
    <lineage>
        <taxon>Bacteria</taxon>
        <taxon>Pseudomonadati</taxon>
        <taxon>Bacteroidota</taxon>
        <taxon>Sphingobacteriia</taxon>
        <taxon>Sphingobacteriales</taxon>
        <taxon>Sphingobacteriaceae</taxon>
        <taxon>Sphingobacterium</taxon>
    </lineage>
</organism>
<dbReference type="Proteomes" id="UP000245627">
    <property type="component" value="Unassembled WGS sequence"/>
</dbReference>